<keyword evidence="3" id="KW-1133">Transmembrane helix</keyword>
<keyword evidence="7" id="KW-1185">Reference proteome</keyword>
<reference evidence="7" key="1">
    <citation type="submission" date="2017-02" db="EMBL/GenBank/DDBJ databases">
        <authorList>
            <person name="Varghese N."/>
            <person name="Submissions S."/>
        </authorList>
    </citation>
    <scope>NUCLEOTIDE SEQUENCE [LARGE SCALE GENOMIC DNA]</scope>
    <source>
        <strain evidence="7">ATCC 27094</strain>
    </source>
</reference>
<dbReference type="NCBIfam" id="TIGR01352">
    <property type="entry name" value="tonB_Cterm"/>
    <property type="match status" value="1"/>
</dbReference>
<dbReference type="STRING" id="225324.SAMN02745126_03185"/>
<dbReference type="GO" id="GO:0016020">
    <property type="term" value="C:membrane"/>
    <property type="evidence" value="ECO:0007669"/>
    <property type="project" value="UniProtKB-SubCell"/>
</dbReference>
<dbReference type="Gene3D" id="3.30.1150.10">
    <property type="match status" value="1"/>
</dbReference>
<gene>
    <name evidence="6" type="ORF">SAMN02745126_03185</name>
</gene>
<dbReference type="Pfam" id="PF13103">
    <property type="entry name" value="TonB_2"/>
    <property type="match status" value="1"/>
</dbReference>
<feature type="domain" description="TonB C-terminal" evidence="5">
    <location>
        <begin position="24"/>
        <end position="115"/>
    </location>
</feature>
<proteinExistence type="predicted"/>
<protein>
    <submittedName>
        <fullName evidence="6">TonB family C-terminal domain-containing protein</fullName>
    </submittedName>
</protein>
<evidence type="ECO:0000256" key="2">
    <source>
        <dbReference type="ARBA" id="ARBA00022692"/>
    </source>
</evidence>
<evidence type="ECO:0000313" key="6">
    <source>
        <dbReference type="EMBL" id="SKA02289.1"/>
    </source>
</evidence>
<name>A0A1T4QEX6_9HYPH</name>
<dbReference type="InterPro" id="IPR037682">
    <property type="entry name" value="TonB_C"/>
</dbReference>
<evidence type="ECO:0000256" key="3">
    <source>
        <dbReference type="ARBA" id="ARBA00022989"/>
    </source>
</evidence>
<evidence type="ECO:0000256" key="4">
    <source>
        <dbReference type="ARBA" id="ARBA00023136"/>
    </source>
</evidence>
<dbReference type="InterPro" id="IPR006260">
    <property type="entry name" value="TonB/TolA_C"/>
</dbReference>
<dbReference type="GO" id="GO:0055085">
    <property type="term" value="P:transmembrane transport"/>
    <property type="evidence" value="ECO:0007669"/>
    <property type="project" value="InterPro"/>
</dbReference>
<keyword evidence="2" id="KW-0812">Transmembrane</keyword>
<keyword evidence="4" id="KW-0472">Membrane</keyword>
<dbReference type="EMBL" id="FUWJ01000003">
    <property type="protein sequence ID" value="SKA02289.1"/>
    <property type="molecule type" value="Genomic_DNA"/>
</dbReference>
<dbReference type="PROSITE" id="PS52015">
    <property type="entry name" value="TONB_CTD"/>
    <property type="match status" value="1"/>
</dbReference>
<organism evidence="6 7">
    <name type="scientific">Enhydrobacter aerosaccus</name>
    <dbReference type="NCBI Taxonomy" id="225324"/>
    <lineage>
        <taxon>Bacteria</taxon>
        <taxon>Pseudomonadati</taxon>
        <taxon>Pseudomonadota</taxon>
        <taxon>Alphaproteobacteria</taxon>
        <taxon>Hyphomicrobiales</taxon>
        <taxon>Enhydrobacter</taxon>
    </lineage>
</organism>
<evidence type="ECO:0000259" key="5">
    <source>
        <dbReference type="PROSITE" id="PS52015"/>
    </source>
</evidence>
<dbReference type="Proteomes" id="UP000190092">
    <property type="component" value="Unassembled WGS sequence"/>
</dbReference>
<evidence type="ECO:0000256" key="1">
    <source>
        <dbReference type="ARBA" id="ARBA00004167"/>
    </source>
</evidence>
<dbReference type="SUPFAM" id="SSF74653">
    <property type="entry name" value="TolA/TonB C-terminal domain"/>
    <property type="match status" value="1"/>
</dbReference>
<sequence>MAHAEPPTSSPFVNPADVYNRARVSDNYLWQVANKLTGYRYYARADITEAMTVIRIVIARDGRLLDARIAQSSGFPVLDNGVLAGVRAGSPYAPLPPSIKGESAAFDLPLVSVNR</sequence>
<dbReference type="AlphaFoldDB" id="A0A1T4QEX6"/>
<evidence type="ECO:0000313" key="7">
    <source>
        <dbReference type="Proteomes" id="UP000190092"/>
    </source>
</evidence>
<comment type="subcellular location">
    <subcellularLocation>
        <location evidence="1">Membrane</location>
        <topology evidence="1">Single-pass membrane protein</topology>
    </subcellularLocation>
</comment>
<accession>A0A1T4QEX6</accession>